<dbReference type="GO" id="GO:0000155">
    <property type="term" value="F:phosphorelay sensor kinase activity"/>
    <property type="evidence" value="ECO:0007669"/>
    <property type="project" value="InterPro"/>
</dbReference>
<comment type="subcellular location">
    <subcellularLocation>
        <location evidence="2">Cell membrane</location>
        <topology evidence="2">Multi-pass membrane protein</topology>
    </subcellularLocation>
</comment>
<keyword evidence="9 17" id="KW-0418">Kinase</keyword>
<keyword evidence="10" id="KW-0067">ATP-binding</keyword>
<dbReference type="InterPro" id="IPR050398">
    <property type="entry name" value="HssS/ArlS-like"/>
</dbReference>
<gene>
    <name evidence="17" type="ORF">HGG79_04225</name>
</gene>
<dbReference type="PANTHER" id="PTHR45528:SF1">
    <property type="entry name" value="SENSOR HISTIDINE KINASE CPXA"/>
    <property type="match status" value="1"/>
</dbReference>
<keyword evidence="7 14" id="KW-0812">Transmembrane</keyword>
<name>A0A923E5Z3_CLOTT</name>
<dbReference type="Pfam" id="PF00672">
    <property type="entry name" value="HAMP"/>
    <property type="match status" value="1"/>
</dbReference>
<evidence type="ECO:0000256" key="2">
    <source>
        <dbReference type="ARBA" id="ARBA00004651"/>
    </source>
</evidence>
<keyword evidence="12" id="KW-0902">Two-component regulatory system</keyword>
<dbReference type="GO" id="GO:0005524">
    <property type="term" value="F:ATP binding"/>
    <property type="evidence" value="ECO:0007669"/>
    <property type="project" value="UniProtKB-KW"/>
</dbReference>
<keyword evidence="4" id="KW-1003">Cell membrane</keyword>
<dbReference type="Pfam" id="PF00512">
    <property type="entry name" value="HisKA"/>
    <property type="match status" value="1"/>
</dbReference>
<evidence type="ECO:0000256" key="3">
    <source>
        <dbReference type="ARBA" id="ARBA00012438"/>
    </source>
</evidence>
<evidence type="ECO:0000256" key="9">
    <source>
        <dbReference type="ARBA" id="ARBA00022777"/>
    </source>
</evidence>
<dbReference type="EMBL" id="JAAZWO010000004">
    <property type="protein sequence ID" value="MBC2396988.1"/>
    <property type="molecule type" value="Genomic_DNA"/>
</dbReference>
<dbReference type="EC" id="2.7.13.3" evidence="3"/>
<dbReference type="Gene3D" id="3.30.565.10">
    <property type="entry name" value="Histidine kinase-like ATPase, C-terminal domain"/>
    <property type="match status" value="1"/>
</dbReference>
<evidence type="ECO:0000256" key="4">
    <source>
        <dbReference type="ARBA" id="ARBA00022475"/>
    </source>
</evidence>
<dbReference type="SUPFAM" id="SSF158472">
    <property type="entry name" value="HAMP domain-like"/>
    <property type="match status" value="1"/>
</dbReference>
<reference evidence="17 18" key="1">
    <citation type="submission" date="2020-04" db="EMBL/GenBank/DDBJ databases">
        <title>Genomic insights into acetone-butanol-ethanol (ABE) fermentation by sequencing solventogenic clostridia strains.</title>
        <authorList>
            <person name="Brown S."/>
        </authorList>
    </citation>
    <scope>NUCLEOTIDE SEQUENCE [LARGE SCALE GENOMIC DNA]</scope>
    <source>
        <strain evidence="17 18">DJ011</strain>
    </source>
</reference>
<keyword evidence="11 14" id="KW-1133">Transmembrane helix</keyword>
<dbReference type="Pfam" id="PF02518">
    <property type="entry name" value="HATPase_c"/>
    <property type="match status" value="1"/>
</dbReference>
<dbReference type="SMART" id="SM00304">
    <property type="entry name" value="HAMP"/>
    <property type="match status" value="1"/>
</dbReference>
<keyword evidence="6" id="KW-0808">Transferase</keyword>
<dbReference type="InterPro" id="IPR003661">
    <property type="entry name" value="HisK_dim/P_dom"/>
</dbReference>
<evidence type="ECO:0000259" key="16">
    <source>
        <dbReference type="PROSITE" id="PS50885"/>
    </source>
</evidence>
<keyword evidence="18" id="KW-1185">Reference proteome</keyword>
<dbReference type="InterPro" id="IPR036097">
    <property type="entry name" value="HisK_dim/P_sf"/>
</dbReference>
<organism evidence="17 18">
    <name type="scientific">Clostridium tetanomorphum</name>
    <dbReference type="NCBI Taxonomy" id="1553"/>
    <lineage>
        <taxon>Bacteria</taxon>
        <taxon>Bacillati</taxon>
        <taxon>Bacillota</taxon>
        <taxon>Clostridia</taxon>
        <taxon>Eubacteriales</taxon>
        <taxon>Clostridiaceae</taxon>
        <taxon>Clostridium</taxon>
    </lineage>
</organism>
<proteinExistence type="predicted"/>
<comment type="catalytic activity">
    <reaction evidence="1">
        <text>ATP + protein L-histidine = ADP + protein N-phospho-L-histidine.</text>
        <dbReference type="EC" id="2.7.13.3"/>
    </reaction>
</comment>
<dbReference type="Gene3D" id="1.10.287.130">
    <property type="match status" value="1"/>
</dbReference>
<dbReference type="PANTHER" id="PTHR45528">
    <property type="entry name" value="SENSOR HISTIDINE KINASE CPXA"/>
    <property type="match status" value="1"/>
</dbReference>
<dbReference type="InterPro" id="IPR003660">
    <property type="entry name" value="HAMP_dom"/>
</dbReference>
<feature type="transmembrane region" description="Helical" evidence="14">
    <location>
        <begin position="12"/>
        <end position="37"/>
    </location>
</feature>
<dbReference type="Gene3D" id="6.10.340.10">
    <property type="match status" value="1"/>
</dbReference>
<evidence type="ECO:0000256" key="13">
    <source>
        <dbReference type="ARBA" id="ARBA00023136"/>
    </source>
</evidence>
<feature type="domain" description="Histidine kinase" evidence="15">
    <location>
        <begin position="254"/>
        <end position="474"/>
    </location>
</feature>
<evidence type="ECO:0000256" key="11">
    <source>
        <dbReference type="ARBA" id="ARBA00022989"/>
    </source>
</evidence>
<evidence type="ECO:0000256" key="1">
    <source>
        <dbReference type="ARBA" id="ARBA00000085"/>
    </source>
</evidence>
<comment type="caution">
    <text evidence="17">The sequence shown here is derived from an EMBL/GenBank/DDBJ whole genome shotgun (WGS) entry which is preliminary data.</text>
</comment>
<dbReference type="Proteomes" id="UP000563151">
    <property type="component" value="Unassembled WGS sequence"/>
</dbReference>
<dbReference type="CDD" id="cd00075">
    <property type="entry name" value="HATPase"/>
    <property type="match status" value="1"/>
</dbReference>
<dbReference type="RefSeq" id="WP_173680539.1">
    <property type="nucleotide sequence ID" value="NZ_JAAZWO010000004.1"/>
</dbReference>
<dbReference type="AlphaFoldDB" id="A0A923E5Z3"/>
<feature type="domain" description="HAMP" evidence="16">
    <location>
        <begin position="187"/>
        <end position="239"/>
    </location>
</feature>
<keyword evidence="8" id="KW-0547">Nucleotide-binding</keyword>
<feature type="transmembrane region" description="Helical" evidence="14">
    <location>
        <begin position="158"/>
        <end position="181"/>
    </location>
</feature>
<dbReference type="SMART" id="SM00388">
    <property type="entry name" value="HisKA"/>
    <property type="match status" value="1"/>
</dbReference>
<keyword evidence="13 14" id="KW-0472">Membrane</keyword>
<dbReference type="SMART" id="SM00387">
    <property type="entry name" value="HATPase_c"/>
    <property type="match status" value="1"/>
</dbReference>
<dbReference type="InterPro" id="IPR004358">
    <property type="entry name" value="Sig_transdc_His_kin-like_C"/>
</dbReference>
<dbReference type="PROSITE" id="PS50109">
    <property type="entry name" value="HIS_KIN"/>
    <property type="match status" value="1"/>
</dbReference>
<evidence type="ECO:0000256" key="7">
    <source>
        <dbReference type="ARBA" id="ARBA00022692"/>
    </source>
</evidence>
<evidence type="ECO:0000256" key="8">
    <source>
        <dbReference type="ARBA" id="ARBA00022741"/>
    </source>
</evidence>
<dbReference type="PRINTS" id="PR00344">
    <property type="entry name" value="BCTRLSENSOR"/>
</dbReference>
<evidence type="ECO:0000313" key="17">
    <source>
        <dbReference type="EMBL" id="MBC2396988.1"/>
    </source>
</evidence>
<evidence type="ECO:0000256" key="12">
    <source>
        <dbReference type="ARBA" id="ARBA00023012"/>
    </source>
</evidence>
<dbReference type="CDD" id="cd06225">
    <property type="entry name" value="HAMP"/>
    <property type="match status" value="1"/>
</dbReference>
<dbReference type="GO" id="GO:0005886">
    <property type="term" value="C:plasma membrane"/>
    <property type="evidence" value="ECO:0007669"/>
    <property type="project" value="UniProtKB-SubCell"/>
</dbReference>
<evidence type="ECO:0000313" key="18">
    <source>
        <dbReference type="Proteomes" id="UP000563151"/>
    </source>
</evidence>
<evidence type="ECO:0000259" key="15">
    <source>
        <dbReference type="PROSITE" id="PS50109"/>
    </source>
</evidence>
<dbReference type="InterPro" id="IPR036890">
    <property type="entry name" value="HATPase_C_sf"/>
</dbReference>
<dbReference type="SUPFAM" id="SSF55874">
    <property type="entry name" value="ATPase domain of HSP90 chaperone/DNA topoisomerase II/histidine kinase"/>
    <property type="match status" value="1"/>
</dbReference>
<dbReference type="SUPFAM" id="SSF47384">
    <property type="entry name" value="Homodimeric domain of signal transducing histidine kinase"/>
    <property type="match status" value="1"/>
</dbReference>
<protein>
    <recommendedName>
        <fullName evidence="3">histidine kinase</fullName>
        <ecNumber evidence="3">2.7.13.3</ecNumber>
    </recommendedName>
</protein>
<dbReference type="PROSITE" id="PS50885">
    <property type="entry name" value="HAMP"/>
    <property type="match status" value="1"/>
</dbReference>
<evidence type="ECO:0000256" key="10">
    <source>
        <dbReference type="ARBA" id="ARBA00022840"/>
    </source>
</evidence>
<evidence type="ECO:0000256" key="5">
    <source>
        <dbReference type="ARBA" id="ARBA00022553"/>
    </source>
</evidence>
<dbReference type="InterPro" id="IPR005467">
    <property type="entry name" value="His_kinase_dom"/>
</dbReference>
<dbReference type="CDD" id="cd00082">
    <property type="entry name" value="HisKA"/>
    <property type="match status" value="1"/>
</dbReference>
<accession>A0A923E5Z3</accession>
<evidence type="ECO:0000256" key="6">
    <source>
        <dbReference type="ARBA" id="ARBA00022679"/>
    </source>
</evidence>
<sequence length="475" mass="55814">MIEKLSLKKQFIISFIAIIITSMLLSFMTYTVELFLISKNVIYPSNYYEKQIPDIEKKINEKGIDILNKNSRKYIESIVPLQGIEYIVLDNRKYIIYNTYEKDLRKYIKNNNKPFAIPIGFQKGARFIPIKEKEQIKGWIILTYNLKPSVENQFFNRFVQYMDVIIIMMPFLYICITTYIFSKKLHKRIITPLNELKAASHKVKNGDLDFSINYSNSNELGELCESFEEMRKELKNSLDAKWQMERERKESTSAIAHDLKTPLTIINGHVELLLENENFSKDFIKKYLQVIKDNTDRANKLIEKINTLAKVDSVQFNLNYEKVNLKKYINTKYNEYKLLCNNKKIKLNLNIEDRREKEKNFNIDICVLSEILDNIVVNSIRFTDNNGEIYLDLVIDENKINFKIEDTGKGFSKEDIKNLFKIFYQGDKSRSKEKGHSGLGLHICEKLVKKHGGEIKAYNSEKGAVVEFYIDKFLD</sequence>
<keyword evidence="5" id="KW-0597">Phosphoprotein</keyword>
<dbReference type="InterPro" id="IPR003594">
    <property type="entry name" value="HATPase_dom"/>
</dbReference>
<evidence type="ECO:0000256" key="14">
    <source>
        <dbReference type="SAM" id="Phobius"/>
    </source>
</evidence>